<organism evidence="1 2">
    <name type="scientific">Kocuria palustris PEL</name>
    <dbReference type="NCBI Taxonomy" id="1236550"/>
    <lineage>
        <taxon>Bacteria</taxon>
        <taxon>Bacillati</taxon>
        <taxon>Actinomycetota</taxon>
        <taxon>Actinomycetes</taxon>
        <taxon>Micrococcales</taxon>
        <taxon>Micrococcaceae</taxon>
        <taxon>Kocuria</taxon>
    </lineage>
</organism>
<sequence>MTRTPPPYEINPPQYLLARAERAHQQAKRSLRDTIVGVKREMAERTEWTTQARLDVATAVRYGGLHDPATARAIRHANAVEDATEWCAEDGERHISYARNSVAAAERRLTEAREAANR</sequence>
<dbReference type="AlphaFoldDB" id="M2XRN8"/>
<dbReference type="Proteomes" id="UP000009877">
    <property type="component" value="Unassembled WGS sequence"/>
</dbReference>
<gene>
    <name evidence="1" type="ORF">C884_01992</name>
</gene>
<dbReference type="RefSeq" id="WP_006215867.1">
    <property type="nucleotide sequence ID" value="NZ_ANHZ02000045.1"/>
</dbReference>
<name>M2XRN8_9MICC</name>
<accession>M2XRN8</accession>
<proteinExistence type="predicted"/>
<evidence type="ECO:0000313" key="1">
    <source>
        <dbReference type="EMBL" id="EME35463.1"/>
    </source>
</evidence>
<reference evidence="1 2" key="1">
    <citation type="journal article" date="2014" name="Genome Announc.">
        <title>Draft Genome Sequence of Kocuria palustris PEL.</title>
        <authorList>
            <person name="Sharma G."/>
            <person name="Khatri I."/>
            <person name="Subramanian S."/>
        </authorList>
    </citation>
    <scope>NUCLEOTIDE SEQUENCE [LARGE SCALE GENOMIC DNA]</scope>
    <source>
        <strain evidence="1 2">PEL</strain>
    </source>
</reference>
<dbReference type="EMBL" id="ANHZ02000045">
    <property type="protein sequence ID" value="EME35463.1"/>
    <property type="molecule type" value="Genomic_DNA"/>
</dbReference>
<comment type="caution">
    <text evidence="1">The sequence shown here is derived from an EMBL/GenBank/DDBJ whole genome shotgun (WGS) entry which is preliminary data.</text>
</comment>
<keyword evidence="2" id="KW-1185">Reference proteome</keyword>
<protein>
    <submittedName>
        <fullName evidence="1">Uncharacterized protein</fullName>
    </submittedName>
</protein>
<evidence type="ECO:0000313" key="2">
    <source>
        <dbReference type="Proteomes" id="UP000009877"/>
    </source>
</evidence>